<evidence type="ECO:0000313" key="2">
    <source>
        <dbReference type="EMBL" id="MBZ5999807.1"/>
    </source>
</evidence>
<dbReference type="AlphaFoldDB" id="A0AB35FXM4"/>
<evidence type="ECO:0000313" key="5">
    <source>
        <dbReference type="Proteomes" id="UP000727071"/>
    </source>
</evidence>
<organism evidence="3 5">
    <name type="scientific">Leuconostoc gelidum subsp. gelidum</name>
    <dbReference type="NCBI Taxonomy" id="1607839"/>
    <lineage>
        <taxon>Bacteria</taxon>
        <taxon>Bacillati</taxon>
        <taxon>Bacillota</taxon>
        <taxon>Bacilli</taxon>
        <taxon>Lactobacillales</taxon>
        <taxon>Lactobacillaceae</taxon>
        <taxon>Leuconostoc</taxon>
        <taxon>Leuconostoc gelidum group</taxon>
    </lineage>
</organism>
<proteinExistence type="predicted"/>
<dbReference type="RefSeq" id="WP_224145388.1">
    <property type="nucleotide sequence ID" value="NZ_JAHBFO010000020.1"/>
</dbReference>
<dbReference type="Proteomes" id="UP000705994">
    <property type="component" value="Unassembled WGS sequence"/>
</dbReference>
<evidence type="ECO:0008006" key="6">
    <source>
        <dbReference type="Google" id="ProtNLM"/>
    </source>
</evidence>
<evidence type="ECO:0000256" key="1">
    <source>
        <dbReference type="SAM" id="Phobius"/>
    </source>
</evidence>
<keyword evidence="1" id="KW-0812">Transmembrane</keyword>
<sequence length="48" mass="5623">MVNKFFWYIGIGILIGLVIGYFTKAILELTPVGFLVGFMFYEWSENRK</sequence>
<protein>
    <recommendedName>
        <fullName evidence="6">DUF2273 domain-containing protein</fullName>
    </recommendedName>
</protein>
<evidence type="ECO:0000313" key="4">
    <source>
        <dbReference type="Proteomes" id="UP000705994"/>
    </source>
</evidence>
<reference evidence="3 4" key="1">
    <citation type="submission" date="2021-05" db="EMBL/GenBank/DDBJ databases">
        <title>Pangenome of Leuconostoc gelidum warrants species status for Leuconostoc gelidum subsp. gasicomitatum.</title>
        <authorList>
            <person name="Johansson P."/>
            <person name="Sade E."/>
            <person name="Hultman J."/>
            <person name="Auvinen P."/>
            <person name="Bjorkroth J."/>
        </authorList>
    </citation>
    <scope>NUCLEOTIDE SEQUENCE</scope>
    <source>
        <strain evidence="2 4">AMKR21</strain>
        <strain evidence="3">C220d</strain>
    </source>
</reference>
<comment type="caution">
    <text evidence="3">The sequence shown here is derived from an EMBL/GenBank/DDBJ whole genome shotgun (WGS) entry which is preliminary data.</text>
</comment>
<keyword evidence="1" id="KW-1133">Transmembrane helix</keyword>
<dbReference type="EMBL" id="JAHBFV010000006">
    <property type="protein sequence ID" value="MBZ6015323.1"/>
    <property type="molecule type" value="Genomic_DNA"/>
</dbReference>
<feature type="transmembrane region" description="Helical" evidence="1">
    <location>
        <begin position="6"/>
        <end position="23"/>
    </location>
</feature>
<accession>A0AB35FXM4</accession>
<name>A0AB35FXM4_LEUGE</name>
<gene>
    <name evidence="3" type="ORF">KII88_02045</name>
    <name evidence="2" type="ORF">KIJ07_05140</name>
</gene>
<keyword evidence="1" id="KW-0472">Membrane</keyword>
<dbReference type="EMBL" id="JAHBFX010000005">
    <property type="protein sequence ID" value="MBZ5999807.1"/>
    <property type="molecule type" value="Genomic_DNA"/>
</dbReference>
<dbReference type="Proteomes" id="UP000727071">
    <property type="component" value="Unassembled WGS sequence"/>
</dbReference>
<evidence type="ECO:0000313" key="3">
    <source>
        <dbReference type="EMBL" id="MBZ6015323.1"/>
    </source>
</evidence>
<keyword evidence="4" id="KW-1185">Reference proteome</keyword>